<protein>
    <submittedName>
        <fullName evidence="1">Uncharacterized protein</fullName>
    </submittedName>
</protein>
<comment type="caution">
    <text evidence="1">The sequence shown here is derived from an EMBL/GenBank/DDBJ whole genome shotgun (WGS) entry which is preliminary data.</text>
</comment>
<evidence type="ECO:0000313" key="1">
    <source>
        <dbReference type="EMBL" id="PTX64421.1"/>
    </source>
</evidence>
<gene>
    <name evidence="1" type="ORF">C8P63_103207</name>
</gene>
<name>A0A2T6C7X4_9BACL</name>
<sequence>MKADVEEYQFGVATTGDLIVTLEKESGKDLSAFFKNHRVVRK</sequence>
<proteinExistence type="predicted"/>
<reference evidence="1 2" key="1">
    <citation type="submission" date="2018-04" db="EMBL/GenBank/DDBJ databases">
        <title>Genomic Encyclopedia of Archaeal and Bacterial Type Strains, Phase II (KMG-II): from individual species to whole genera.</title>
        <authorList>
            <person name="Goeker M."/>
        </authorList>
    </citation>
    <scope>NUCLEOTIDE SEQUENCE [LARGE SCALE GENOMIC DNA]</scope>
    <source>
        <strain evidence="1 2">DSM 45787</strain>
    </source>
</reference>
<accession>A0A2T6C7X4</accession>
<keyword evidence="2" id="KW-1185">Reference proteome</keyword>
<dbReference type="AlphaFoldDB" id="A0A2T6C7X4"/>
<dbReference type="Proteomes" id="UP000244240">
    <property type="component" value="Unassembled WGS sequence"/>
</dbReference>
<organism evidence="1 2">
    <name type="scientific">Melghirimyces profundicolus</name>
    <dbReference type="NCBI Taxonomy" id="1242148"/>
    <lineage>
        <taxon>Bacteria</taxon>
        <taxon>Bacillati</taxon>
        <taxon>Bacillota</taxon>
        <taxon>Bacilli</taxon>
        <taxon>Bacillales</taxon>
        <taxon>Thermoactinomycetaceae</taxon>
        <taxon>Melghirimyces</taxon>
    </lineage>
</organism>
<dbReference type="EMBL" id="QBKR01000003">
    <property type="protein sequence ID" value="PTX64421.1"/>
    <property type="molecule type" value="Genomic_DNA"/>
</dbReference>
<evidence type="ECO:0000313" key="2">
    <source>
        <dbReference type="Proteomes" id="UP000244240"/>
    </source>
</evidence>